<dbReference type="EMBL" id="GGEC01071665">
    <property type="protein sequence ID" value="MBX52149.1"/>
    <property type="molecule type" value="Transcribed_RNA"/>
</dbReference>
<name>A0A2P2PBT5_RHIMU</name>
<dbReference type="AlphaFoldDB" id="A0A2P2PBT5"/>
<accession>A0A2P2PBT5</accession>
<sequence length="30" mass="3517">MHISMHKWSSLFCFFFPPLMPVSLYQAIAS</sequence>
<evidence type="ECO:0000313" key="1">
    <source>
        <dbReference type="EMBL" id="MBX52149.1"/>
    </source>
</evidence>
<reference evidence="1" key="1">
    <citation type="submission" date="2018-02" db="EMBL/GenBank/DDBJ databases">
        <title>Rhizophora mucronata_Transcriptome.</title>
        <authorList>
            <person name="Meera S.P."/>
            <person name="Sreeshan A."/>
            <person name="Augustine A."/>
        </authorList>
    </citation>
    <scope>NUCLEOTIDE SEQUENCE</scope>
    <source>
        <tissue evidence="1">Leaf</tissue>
    </source>
</reference>
<proteinExistence type="predicted"/>
<protein>
    <submittedName>
        <fullName evidence="1">Uncharacterized protein</fullName>
    </submittedName>
</protein>
<organism evidence="1">
    <name type="scientific">Rhizophora mucronata</name>
    <name type="common">Asiatic mangrove</name>
    <dbReference type="NCBI Taxonomy" id="61149"/>
    <lineage>
        <taxon>Eukaryota</taxon>
        <taxon>Viridiplantae</taxon>
        <taxon>Streptophyta</taxon>
        <taxon>Embryophyta</taxon>
        <taxon>Tracheophyta</taxon>
        <taxon>Spermatophyta</taxon>
        <taxon>Magnoliopsida</taxon>
        <taxon>eudicotyledons</taxon>
        <taxon>Gunneridae</taxon>
        <taxon>Pentapetalae</taxon>
        <taxon>rosids</taxon>
        <taxon>fabids</taxon>
        <taxon>Malpighiales</taxon>
        <taxon>Rhizophoraceae</taxon>
        <taxon>Rhizophora</taxon>
    </lineage>
</organism>